<evidence type="ECO:0000256" key="3">
    <source>
        <dbReference type="ARBA" id="ARBA00022692"/>
    </source>
</evidence>
<dbReference type="SUPFAM" id="SSF56281">
    <property type="entry name" value="Metallo-hydrolase/oxidoreductase"/>
    <property type="match status" value="1"/>
</dbReference>
<dbReference type="SMART" id="SM00849">
    <property type="entry name" value="Lactamase_B"/>
    <property type="match status" value="1"/>
</dbReference>
<dbReference type="Pfam" id="PF13567">
    <property type="entry name" value="DUF4131"/>
    <property type="match status" value="1"/>
</dbReference>
<dbReference type="AlphaFoldDB" id="A0AAE3HD95"/>
<dbReference type="Proteomes" id="UP001205748">
    <property type="component" value="Unassembled WGS sequence"/>
</dbReference>
<evidence type="ECO:0000256" key="5">
    <source>
        <dbReference type="ARBA" id="ARBA00023136"/>
    </source>
</evidence>
<feature type="transmembrane region" description="Helical" evidence="6">
    <location>
        <begin position="35"/>
        <end position="52"/>
    </location>
</feature>
<feature type="transmembrane region" description="Helical" evidence="6">
    <location>
        <begin position="393"/>
        <end position="416"/>
    </location>
</feature>
<dbReference type="NCBIfam" id="TIGR00360">
    <property type="entry name" value="ComEC_N-term"/>
    <property type="match status" value="1"/>
</dbReference>
<evidence type="ECO:0000259" key="7">
    <source>
        <dbReference type="SMART" id="SM00849"/>
    </source>
</evidence>
<accession>A0AAE3HD95</accession>
<dbReference type="InterPro" id="IPR004797">
    <property type="entry name" value="Competence_ComEC/Rec2"/>
</dbReference>
<comment type="subcellular location">
    <subcellularLocation>
        <location evidence="1">Cell membrane</location>
        <topology evidence="1">Multi-pass membrane protein</topology>
    </subcellularLocation>
</comment>
<dbReference type="InterPro" id="IPR025405">
    <property type="entry name" value="DUF4131"/>
</dbReference>
<feature type="transmembrane region" description="Helical" evidence="6">
    <location>
        <begin position="267"/>
        <end position="293"/>
    </location>
</feature>
<feature type="transmembrane region" description="Helical" evidence="6">
    <location>
        <begin position="224"/>
        <end position="247"/>
    </location>
</feature>
<dbReference type="CDD" id="cd07731">
    <property type="entry name" value="ComA-like_MBL-fold"/>
    <property type="match status" value="1"/>
</dbReference>
<evidence type="ECO:0000256" key="6">
    <source>
        <dbReference type="SAM" id="Phobius"/>
    </source>
</evidence>
<dbReference type="GO" id="GO:0030420">
    <property type="term" value="P:establishment of competence for transformation"/>
    <property type="evidence" value="ECO:0007669"/>
    <property type="project" value="InterPro"/>
</dbReference>
<dbReference type="Gene3D" id="3.60.15.10">
    <property type="entry name" value="Ribonuclease Z/Hydroxyacylglutathione hydrolase-like"/>
    <property type="match status" value="1"/>
</dbReference>
<feature type="transmembrane region" description="Helical" evidence="6">
    <location>
        <begin position="423"/>
        <end position="444"/>
    </location>
</feature>
<feature type="transmembrane region" description="Helical" evidence="6">
    <location>
        <begin position="482"/>
        <end position="501"/>
    </location>
</feature>
<dbReference type="RefSeq" id="WP_257529680.1">
    <property type="nucleotide sequence ID" value="NZ_JANKAS010000002.1"/>
</dbReference>
<dbReference type="InterPro" id="IPR001279">
    <property type="entry name" value="Metallo-B-lactamas"/>
</dbReference>
<evidence type="ECO:0000256" key="2">
    <source>
        <dbReference type="ARBA" id="ARBA00022475"/>
    </source>
</evidence>
<feature type="transmembrane region" description="Helical" evidence="6">
    <location>
        <begin position="361"/>
        <end position="381"/>
    </location>
</feature>
<dbReference type="PANTHER" id="PTHR30619">
    <property type="entry name" value="DNA INTERNALIZATION/COMPETENCE PROTEIN COMEC/REC2"/>
    <property type="match status" value="1"/>
</dbReference>
<dbReference type="PANTHER" id="PTHR30619:SF1">
    <property type="entry name" value="RECOMBINATION PROTEIN 2"/>
    <property type="match status" value="1"/>
</dbReference>
<evidence type="ECO:0000256" key="4">
    <source>
        <dbReference type="ARBA" id="ARBA00022989"/>
    </source>
</evidence>
<evidence type="ECO:0000313" key="8">
    <source>
        <dbReference type="EMBL" id="MCR1897836.1"/>
    </source>
</evidence>
<evidence type="ECO:0000313" key="9">
    <source>
        <dbReference type="Proteomes" id="UP001205748"/>
    </source>
</evidence>
<comment type="caution">
    <text evidence="8">The sequence shown here is derived from an EMBL/GenBank/DDBJ whole genome shotgun (WGS) entry which is preliminary data.</text>
</comment>
<name>A0AAE3HD95_9FIRM</name>
<dbReference type="NCBIfam" id="TIGR00361">
    <property type="entry name" value="ComEC_Rec2"/>
    <property type="match status" value="1"/>
</dbReference>
<reference evidence="8" key="1">
    <citation type="submission" date="2022-07" db="EMBL/GenBank/DDBJ databases">
        <title>Enhanced cultured diversity of the mouse gut microbiota enables custom-made synthetic communities.</title>
        <authorList>
            <person name="Afrizal A."/>
        </authorList>
    </citation>
    <scope>NUCLEOTIDE SEQUENCE</scope>
    <source>
        <strain evidence="8">DSM 28593</strain>
    </source>
</reference>
<feature type="transmembrane region" description="Helical" evidence="6">
    <location>
        <begin position="305"/>
        <end position="324"/>
    </location>
</feature>
<dbReference type="Pfam" id="PF03772">
    <property type="entry name" value="Competence"/>
    <property type="match status" value="1"/>
</dbReference>
<dbReference type="Pfam" id="PF00753">
    <property type="entry name" value="Lactamase_B"/>
    <property type="match status" value="1"/>
</dbReference>
<dbReference type="EMBL" id="JANKAS010000002">
    <property type="protein sequence ID" value="MCR1897836.1"/>
    <property type="molecule type" value="Genomic_DNA"/>
</dbReference>
<evidence type="ECO:0000256" key="1">
    <source>
        <dbReference type="ARBA" id="ARBA00004651"/>
    </source>
</evidence>
<keyword evidence="9" id="KW-1185">Reference proteome</keyword>
<dbReference type="GO" id="GO:0005886">
    <property type="term" value="C:plasma membrane"/>
    <property type="evidence" value="ECO:0007669"/>
    <property type="project" value="UniProtKB-SubCell"/>
</dbReference>
<keyword evidence="2" id="KW-1003">Cell membrane</keyword>
<feature type="transmembrane region" description="Helical" evidence="6">
    <location>
        <begin position="456"/>
        <end position="475"/>
    </location>
</feature>
<keyword evidence="3 6" id="KW-0812">Transmembrane</keyword>
<dbReference type="InterPro" id="IPR035681">
    <property type="entry name" value="ComA-like_MBL"/>
</dbReference>
<dbReference type="InterPro" id="IPR004477">
    <property type="entry name" value="ComEC_N"/>
</dbReference>
<gene>
    <name evidence="8" type="ORF">NSA47_02385</name>
</gene>
<feature type="domain" description="Metallo-beta-lactamase" evidence="7">
    <location>
        <begin position="514"/>
        <end position="721"/>
    </location>
</feature>
<dbReference type="InterPro" id="IPR036866">
    <property type="entry name" value="RibonucZ/Hydroxyglut_hydro"/>
</dbReference>
<sequence length="775" mass="86526">MLGIILGKVQIFSLLLLLIFLFLVVFYFYPSKRMGLFFIIIFLLLGYGMSNVEINQTSKLSSFDEQNIKLNAYVMQPPVEKENKTEMILKVNEAYVQEKSYIIEEKVLANVYKNENTSNIDIKAGDYLNLQGKVRIPDGIRNPGGFDYSLYLNTQKIYATINISSGTIEKLGYDSPGIIKNFIYGLKGYVSQIIEQNLVPDHANLLKGILFGDKELSSDIRDNFVHSGIAHVLAVSGLHVGFLITFVTYTTNLFSIGRKGSLCILTFFLIVYILLTGASPSVIRASIMAFIFLLSKMINKKYDGISALSLAGLLVLLQNPLILYTASFQLSFTAALSIILFYPVISGYLQKIKYIPKSVGSLLSVTLVAQIGTLPISLYHFNQISLISIITNLFIVPSLGILLLVSVIAILSWMIIPFLGEFLFFLSGLLFQWIIYIAFIFSSFKFSYIFMPPFKGQNILLYGIVCLSLAGYIPLRIKRIKIFITTILILLLSFSGIQYFLPQPLKITYLDVGQGDSALIETPSGRTIFIDGGGYPSFQENTREISEDVLLPAIYSKGIRTIDLAIVSHPHDDHIKGIKELIGKIPIKAIGIYDIKNDIMVDMLALAKKNKIPINYLTSGQTIKLDKGIIMEILSPEGVVPPGNGQNEVNNYSLVAKINFDEISFLFTGDIEKEMEERLVAQGVDVDAMVLKVAHHGSNTSSTEDFINKVNPQVCIISVGKNNNFGHPDPEIIKRLKEYTPYIYRTDERGAVEVISNGNGLKIKPYLNKKYLESE</sequence>
<proteinExistence type="predicted"/>
<feature type="transmembrane region" description="Helical" evidence="6">
    <location>
        <begin position="12"/>
        <end position="29"/>
    </location>
</feature>
<dbReference type="InterPro" id="IPR052159">
    <property type="entry name" value="Competence_DNA_uptake"/>
</dbReference>
<feature type="transmembrane region" description="Helical" evidence="6">
    <location>
        <begin position="330"/>
        <end position="349"/>
    </location>
</feature>
<protein>
    <submittedName>
        <fullName evidence="8">DNA internalization-related competence protein ComEC/Rec2</fullName>
    </submittedName>
</protein>
<keyword evidence="5 6" id="KW-0472">Membrane</keyword>
<organism evidence="8 9">
    <name type="scientific">Irregularibacter muris</name>
    <dbReference type="NCBI Taxonomy" id="1796619"/>
    <lineage>
        <taxon>Bacteria</taxon>
        <taxon>Bacillati</taxon>
        <taxon>Bacillota</taxon>
        <taxon>Clostridia</taxon>
        <taxon>Eubacteriales</taxon>
        <taxon>Eubacteriaceae</taxon>
        <taxon>Irregularibacter</taxon>
    </lineage>
</organism>
<keyword evidence="4 6" id="KW-1133">Transmembrane helix</keyword>